<protein>
    <submittedName>
        <fullName evidence="2">Uncharacterized protein</fullName>
    </submittedName>
</protein>
<dbReference type="AlphaFoldDB" id="A0A2K8MDA7"/>
<sequence length="170" mass="16890">MTSIDRLSGLSPLSPTGPAGGADARGAAIETMGEIGHRVLAWVDTASRGNGGGAQAWSQTAGNGSGFAPDLGELARRGDVYGLGELTSDLAARFGGSPAQEGALRRALDDFTRQAVVQIAGLSGAGGDQQVSGVRAALDGASRADAPAGLDGVIARFEAATATLAVQNRS</sequence>
<organism evidence="2 3">
    <name type="scientific">Sphingomonas psychrotolerans</name>
    <dbReference type="NCBI Taxonomy" id="1327635"/>
    <lineage>
        <taxon>Bacteria</taxon>
        <taxon>Pseudomonadati</taxon>
        <taxon>Pseudomonadota</taxon>
        <taxon>Alphaproteobacteria</taxon>
        <taxon>Sphingomonadales</taxon>
        <taxon>Sphingomonadaceae</taxon>
        <taxon>Sphingomonas</taxon>
    </lineage>
</organism>
<proteinExistence type="predicted"/>
<evidence type="ECO:0000256" key="1">
    <source>
        <dbReference type="SAM" id="MobiDB-lite"/>
    </source>
</evidence>
<reference evidence="2 3" key="1">
    <citation type="submission" date="2017-11" db="EMBL/GenBank/DDBJ databases">
        <title>Complete genome sequence of Sphingomonas sp. Strain Cra20, a psychrotolerant potential plant growth promoting rhizobacteria.</title>
        <authorList>
            <person name="Luo Y."/>
        </authorList>
    </citation>
    <scope>NUCLEOTIDE SEQUENCE [LARGE SCALE GENOMIC DNA]</scope>
    <source>
        <strain evidence="2 3">Cra20</strain>
    </source>
</reference>
<dbReference type="RefSeq" id="WP_100281691.1">
    <property type="nucleotide sequence ID" value="NZ_CP024923.1"/>
</dbReference>
<dbReference type="OrthoDB" id="7556837at2"/>
<gene>
    <name evidence="2" type="ORF">CVN68_07770</name>
</gene>
<dbReference type="EMBL" id="CP024923">
    <property type="protein sequence ID" value="ATY31882.1"/>
    <property type="molecule type" value="Genomic_DNA"/>
</dbReference>
<dbReference type="Proteomes" id="UP000229081">
    <property type="component" value="Chromosome"/>
</dbReference>
<keyword evidence="3" id="KW-1185">Reference proteome</keyword>
<accession>A0A2K8MDA7</accession>
<evidence type="ECO:0000313" key="3">
    <source>
        <dbReference type="Proteomes" id="UP000229081"/>
    </source>
</evidence>
<name>A0A2K8MDA7_9SPHN</name>
<dbReference type="KEGG" id="sphc:CVN68_07770"/>
<feature type="region of interest" description="Disordered" evidence="1">
    <location>
        <begin position="1"/>
        <end position="24"/>
    </location>
</feature>
<evidence type="ECO:0000313" key="2">
    <source>
        <dbReference type="EMBL" id="ATY31882.1"/>
    </source>
</evidence>